<accession>A0A7X1FYI8</accession>
<organism evidence="1 2">
    <name type="scientific">Novosphingobium piscinae</name>
    <dbReference type="NCBI Taxonomy" id="1507448"/>
    <lineage>
        <taxon>Bacteria</taxon>
        <taxon>Pseudomonadati</taxon>
        <taxon>Pseudomonadota</taxon>
        <taxon>Alphaproteobacteria</taxon>
        <taxon>Sphingomonadales</taxon>
        <taxon>Sphingomonadaceae</taxon>
        <taxon>Novosphingobium</taxon>
    </lineage>
</organism>
<dbReference type="RefSeq" id="WP_185678605.1">
    <property type="nucleotide sequence ID" value="NZ_JACLAX010000004.1"/>
</dbReference>
<sequence>MTCERVTLPGGGHAIVCGSFKRQKCECGRRATLLCDWKTPNTVRKSQTCDAPLCERCSTKPAPDKDLCSRHAREFERWKGGKAVQP</sequence>
<evidence type="ECO:0000313" key="2">
    <source>
        <dbReference type="Proteomes" id="UP000551327"/>
    </source>
</evidence>
<evidence type="ECO:0000313" key="1">
    <source>
        <dbReference type="EMBL" id="MBC2668737.1"/>
    </source>
</evidence>
<comment type="caution">
    <text evidence="1">The sequence shown here is derived from an EMBL/GenBank/DDBJ whole genome shotgun (WGS) entry which is preliminary data.</text>
</comment>
<proteinExistence type="predicted"/>
<name>A0A7X1FYI8_9SPHN</name>
<gene>
    <name evidence="1" type="ORF">H7F53_06255</name>
</gene>
<reference evidence="1 2" key="1">
    <citation type="submission" date="2020-08" db="EMBL/GenBank/DDBJ databases">
        <title>The genome sequence of type strain Novosphingobium piscinae KCTC 42194.</title>
        <authorList>
            <person name="Liu Y."/>
        </authorList>
    </citation>
    <scope>NUCLEOTIDE SEQUENCE [LARGE SCALE GENOMIC DNA]</scope>
    <source>
        <strain evidence="1 2">KCTC 42194</strain>
    </source>
</reference>
<protein>
    <submittedName>
        <fullName evidence="1">Uncharacterized protein</fullName>
    </submittedName>
</protein>
<dbReference type="AlphaFoldDB" id="A0A7X1FYI8"/>
<dbReference type="EMBL" id="JACLAX010000004">
    <property type="protein sequence ID" value="MBC2668737.1"/>
    <property type="molecule type" value="Genomic_DNA"/>
</dbReference>
<keyword evidence="2" id="KW-1185">Reference proteome</keyword>
<dbReference type="Proteomes" id="UP000551327">
    <property type="component" value="Unassembled WGS sequence"/>
</dbReference>